<dbReference type="EMBL" id="FSRG01000004">
    <property type="protein sequence ID" value="SIN93164.1"/>
    <property type="molecule type" value="Genomic_DNA"/>
</dbReference>
<dbReference type="STRING" id="1121457.SAMN02745161_1250"/>
<evidence type="ECO:0000256" key="8">
    <source>
        <dbReference type="ARBA" id="ARBA00048988"/>
    </source>
</evidence>
<comment type="catalytic activity">
    <reaction evidence="8">
        <text>ATP + H2O = ADP + phosphate + H(+)</text>
        <dbReference type="Rhea" id="RHEA:13065"/>
        <dbReference type="ChEBI" id="CHEBI:15377"/>
        <dbReference type="ChEBI" id="CHEBI:15378"/>
        <dbReference type="ChEBI" id="CHEBI:30616"/>
        <dbReference type="ChEBI" id="CHEBI:43474"/>
        <dbReference type="ChEBI" id="CHEBI:456216"/>
        <dbReference type="EC" id="5.6.2.4"/>
    </reaction>
</comment>
<dbReference type="InterPro" id="IPR000212">
    <property type="entry name" value="DNA_helicase_UvrD/REP"/>
</dbReference>
<gene>
    <name evidence="11" type="ORF">SAMN02745161_1250</name>
</gene>
<dbReference type="Pfam" id="PF00580">
    <property type="entry name" value="UvrD-helicase"/>
    <property type="match status" value="1"/>
</dbReference>
<dbReference type="Proteomes" id="UP000184694">
    <property type="component" value="Unassembled WGS sequence"/>
</dbReference>
<dbReference type="GO" id="GO:0003677">
    <property type="term" value="F:DNA binding"/>
    <property type="evidence" value="ECO:0007669"/>
    <property type="project" value="InterPro"/>
</dbReference>
<dbReference type="GO" id="GO:0005524">
    <property type="term" value="F:ATP binding"/>
    <property type="evidence" value="ECO:0007669"/>
    <property type="project" value="UniProtKB-UniRule"/>
</dbReference>
<keyword evidence="4 9" id="KW-0067">ATP-binding</keyword>
<dbReference type="EC" id="5.6.2.4" evidence="7"/>
<dbReference type="PANTHER" id="PTHR11070:SF45">
    <property type="entry name" value="DNA 3'-5' HELICASE"/>
    <property type="match status" value="1"/>
</dbReference>
<dbReference type="PROSITE" id="PS51198">
    <property type="entry name" value="UVRD_HELICASE_ATP_BIND"/>
    <property type="match status" value="1"/>
</dbReference>
<protein>
    <recommendedName>
        <fullName evidence="7">DNA 3'-5' helicase</fullName>
        <ecNumber evidence="7">5.6.2.4</ecNumber>
    </recommendedName>
</protein>
<keyword evidence="12" id="KW-1185">Reference proteome</keyword>
<dbReference type="GO" id="GO:0043138">
    <property type="term" value="F:3'-5' DNA helicase activity"/>
    <property type="evidence" value="ECO:0007669"/>
    <property type="project" value="UniProtKB-EC"/>
</dbReference>
<dbReference type="InterPro" id="IPR014016">
    <property type="entry name" value="UvrD-like_ATP-bd"/>
</dbReference>
<dbReference type="SUPFAM" id="SSF52540">
    <property type="entry name" value="P-loop containing nucleoside triphosphate hydrolases"/>
    <property type="match status" value="1"/>
</dbReference>
<dbReference type="Gene3D" id="3.40.50.300">
    <property type="entry name" value="P-loop containing nucleotide triphosphate hydrolases"/>
    <property type="match status" value="2"/>
</dbReference>
<accession>A0A1N6FD61</accession>
<keyword evidence="5" id="KW-0413">Isomerase</keyword>
<evidence type="ECO:0000256" key="3">
    <source>
        <dbReference type="ARBA" id="ARBA00022806"/>
    </source>
</evidence>
<name>A0A1N6FD61_9BACT</name>
<keyword evidence="2 9" id="KW-0378">Hydrolase</keyword>
<proteinExistence type="predicted"/>
<dbReference type="AlphaFoldDB" id="A0A1N6FD61"/>
<sequence length="869" mass="99177">MNSIIYMHTVELYPQLQRLMKRGGFASKSAAKVNEIMGRIYLENPFHGVNTTNHGESRIDHCIKYQLFDGYRLITIKNKKVCLFAFAGSHDECDRWIKKKSGLSLIKNKDNEYDLILRSKDATIKTKRIQTKTDFSNSNLIDRLDKPYRNKFLKLLSGPEAMEFSRLTTQAQDKDILEIASTLADPQDAALLFDVAAMLREGNIEGTLNRLDLHFGDAKCLDSLSDEEVLEIQDGRTVKRLEIGSPEYFAWLEHYIKSSNYQDWMLFMHPTQEKVAHAEYEGPAKLSGVSGSGKTCVVVMRAIYLAKKNPSLPILIATLNKSLAQLINNLLNYACPDTEIRAKIHCSSFFSLCQKQLRKYDPKNEKLFDEVTWKTHEHVDEVWREFYRCELNNNSADVLLPLHKTLNKQGINAEEYLRQEFDWVRSAVADRNDYYKIKRKGRAIPFVETQRAMILDGLAAWEEKMSEIGVIDPVGLAAELSKYASRIQPLFSSILVDEVQDFGTLELSLLNRLVAPGKNDFFVAGDMAQHILPKHQSFKEAGINIPGGRSITFTKNYRNSREILKAAYEVFIHNLDSEIITDGDIELLDPKYANFSTPLPSVLQAESLEEEIAFSLSVAKQHLIENSTQKACIAIVGYSQYEISKLANQAGIQTLDGSAGLLDDNIFFSDLDQTKGYEFDFMCILNCSQEVLPNPTAPHDEYFRDACRFYVAMTRAKSELYLSYTGHPSSWLTNDSCKTFFDFLRWDDLFDFSLEHLIGAPRKLPRNINNPNKNILSYTGPQFIRTSLARGMSLELQNKIEELVDGAGLSRGWERIRWKTVKDAYDDVKAHPHAKTLFGPKTWVEFVDCIEQKVIGLQSRNEDRYEDAI</sequence>
<evidence type="ECO:0000256" key="7">
    <source>
        <dbReference type="ARBA" id="ARBA00034808"/>
    </source>
</evidence>
<dbReference type="GO" id="GO:0005829">
    <property type="term" value="C:cytosol"/>
    <property type="evidence" value="ECO:0007669"/>
    <property type="project" value="TreeGrafter"/>
</dbReference>
<reference evidence="12" key="1">
    <citation type="submission" date="2016-11" db="EMBL/GenBank/DDBJ databases">
        <authorList>
            <person name="Varghese N."/>
            <person name="Submissions S."/>
        </authorList>
    </citation>
    <scope>NUCLEOTIDE SEQUENCE [LARGE SCALE GENOMIC DNA]</scope>
    <source>
        <strain evidence="12">DSM 17456</strain>
    </source>
</reference>
<evidence type="ECO:0000256" key="5">
    <source>
        <dbReference type="ARBA" id="ARBA00023235"/>
    </source>
</evidence>
<dbReference type="RefSeq" id="WP_074216084.1">
    <property type="nucleotide sequence ID" value="NZ_FSRG01000004.1"/>
</dbReference>
<evidence type="ECO:0000256" key="2">
    <source>
        <dbReference type="ARBA" id="ARBA00022801"/>
    </source>
</evidence>
<comment type="catalytic activity">
    <reaction evidence="6">
        <text>Couples ATP hydrolysis with the unwinding of duplex DNA by translocating in the 3'-5' direction.</text>
        <dbReference type="EC" id="5.6.2.4"/>
    </reaction>
</comment>
<keyword evidence="3 9" id="KW-0347">Helicase</keyword>
<dbReference type="PANTHER" id="PTHR11070">
    <property type="entry name" value="UVRD / RECB / PCRA DNA HELICASE FAMILY MEMBER"/>
    <property type="match status" value="1"/>
</dbReference>
<evidence type="ECO:0000313" key="12">
    <source>
        <dbReference type="Proteomes" id="UP000184694"/>
    </source>
</evidence>
<feature type="binding site" evidence="9">
    <location>
        <begin position="288"/>
        <end position="295"/>
    </location>
    <ligand>
        <name>ATP</name>
        <dbReference type="ChEBI" id="CHEBI:30616"/>
    </ligand>
</feature>
<dbReference type="InterPro" id="IPR027417">
    <property type="entry name" value="P-loop_NTPase"/>
</dbReference>
<evidence type="ECO:0000259" key="10">
    <source>
        <dbReference type="PROSITE" id="PS51198"/>
    </source>
</evidence>
<evidence type="ECO:0000256" key="1">
    <source>
        <dbReference type="ARBA" id="ARBA00022741"/>
    </source>
</evidence>
<organism evidence="11 12">
    <name type="scientific">Halodesulfovibrio marinisediminis DSM 17456</name>
    <dbReference type="NCBI Taxonomy" id="1121457"/>
    <lineage>
        <taxon>Bacteria</taxon>
        <taxon>Pseudomonadati</taxon>
        <taxon>Thermodesulfobacteriota</taxon>
        <taxon>Desulfovibrionia</taxon>
        <taxon>Desulfovibrionales</taxon>
        <taxon>Desulfovibrionaceae</taxon>
        <taxon>Halodesulfovibrio</taxon>
    </lineage>
</organism>
<evidence type="ECO:0000256" key="6">
    <source>
        <dbReference type="ARBA" id="ARBA00034617"/>
    </source>
</evidence>
<evidence type="ECO:0000256" key="9">
    <source>
        <dbReference type="PROSITE-ProRule" id="PRU00560"/>
    </source>
</evidence>
<feature type="domain" description="UvrD-like helicase ATP-binding" evidence="10">
    <location>
        <begin position="267"/>
        <end position="560"/>
    </location>
</feature>
<dbReference type="GO" id="GO:0016887">
    <property type="term" value="F:ATP hydrolysis activity"/>
    <property type="evidence" value="ECO:0007669"/>
    <property type="project" value="RHEA"/>
</dbReference>
<keyword evidence="1 9" id="KW-0547">Nucleotide-binding</keyword>
<evidence type="ECO:0000256" key="4">
    <source>
        <dbReference type="ARBA" id="ARBA00022840"/>
    </source>
</evidence>
<dbReference type="InterPro" id="IPR014017">
    <property type="entry name" value="DNA_helicase_UvrD-like_C"/>
</dbReference>
<dbReference type="GO" id="GO:0000725">
    <property type="term" value="P:recombinational repair"/>
    <property type="evidence" value="ECO:0007669"/>
    <property type="project" value="TreeGrafter"/>
</dbReference>
<evidence type="ECO:0000313" key="11">
    <source>
        <dbReference type="EMBL" id="SIN93164.1"/>
    </source>
</evidence>
<dbReference type="Pfam" id="PF13361">
    <property type="entry name" value="UvrD_C"/>
    <property type="match status" value="1"/>
</dbReference>